<feature type="coiled-coil region" evidence="1">
    <location>
        <begin position="59"/>
        <end position="128"/>
    </location>
</feature>
<dbReference type="InterPro" id="IPR049932">
    <property type="entry name" value="NEAP1-4"/>
</dbReference>
<dbReference type="RefSeq" id="XP_021830450.1">
    <property type="nucleotide sequence ID" value="XM_021974758.1"/>
</dbReference>
<feature type="coiled-coil region" evidence="1">
    <location>
        <begin position="185"/>
        <end position="219"/>
    </location>
</feature>
<dbReference type="GeneID" id="110770589"/>
<accession>A0A6P5TTQ2</accession>
<protein>
    <submittedName>
        <fullName evidence="3">Protein SGM1-like</fullName>
    </submittedName>
</protein>
<proteinExistence type="predicted"/>
<evidence type="ECO:0000256" key="1">
    <source>
        <dbReference type="SAM" id="Coils"/>
    </source>
</evidence>
<name>A0A6P5TTQ2_PRUAV</name>
<organism evidence="2 3">
    <name type="scientific">Prunus avium</name>
    <name type="common">Cherry</name>
    <name type="synonym">Cerasus avium</name>
    <dbReference type="NCBI Taxonomy" id="42229"/>
    <lineage>
        <taxon>Eukaryota</taxon>
        <taxon>Viridiplantae</taxon>
        <taxon>Streptophyta</taxon>
        <taxon>Embryophyta</taxon>
        <taxon>Tracheophyta</taxon>
        <taxon>Spermatophyta</taxon>
        <taxon>Magnoliopsida</taxon>
        <taxon>eudicotyledons</taxon>
        <taxon>Gunneridae</taxon>
        <taxon>Pentapetalae</taxon>
        <taxon>rosids</taxon>
        <taxon>fabids</taxon>
        <taxon>Rosales</taxon>
        <taxon>Rosaceae</taxon>
        <taxon>Amygdaloideae</taxon>
        <taxon>Amygdaleae</taxon>
        <taxon>Prunus</taxon>
    </lineage>
</organism>
<dbReference type="AlphaFoldDB" id="A0A6P5TTQ2"/>
<dbReference type="Proteomes" id="UP000515124">
    <property type="component" value="Unplaced"/>
</dbReference>
<keyword evidence="1" id="KW-0175">Coiled coil</keyword>
<dbReference type="KEGG" id="pavi:110770589"/>
<reference evidence="3" key="1">
    <citation type="submission" date="2025-08" db="UniProtKB">
        <authorList>
            <consortium name="RefSeq"/>
        </authorList>
    </citation>
    <scope>IDENTIFICATION</scope>
</reference>
<gene>
    <name evidence="3" type="primary">LOC110770589</name>
</gene>
<feature type="coiled-coil region" evidence="1">
    <location>
        <begin position="254"/>
        <end position="344"/>
    </location>
</feature>
<sequence length="380" mass="43335">MLGRRQRDSQVGFAQQLFVRTGCVTQHLMSISEKSLPCSPSSSSSSLSSMSVQEFDPLLKDLNEKKQSFRRNVVSLASELKEARNRLASQEQSFVKETLTRQEAQMKAKNLEEEIGRLQKRLEHRNEKLEASASTAEKYLMELDGLRSQLATTQATADASAASAQSAHLQCLALLKELDEKNCSLKEQDDRVIRLGEQLDNLQKDLQAREFSQKQLKDEVLRIEHDIMQAVAKAGVNKDCELRKILDEVSPKNIEKINKLLVAKDEEIAKLRDEIRVMSAHWKLKTKEFESQLEKQRRADQELKKRVLKLEFCLQEARSQTRKLQRMGERRDKALKELKDQLQQGGGGASAAESQNFWESSGFKIVVSMSMLILVVFSKR</sequence>
<dbReference type="PANTHER" id="PTHR48145:SF5">
    <property type="entry name" value="NUCLEAR ENVELOPE-ASSOCIATED PROTEIN 2"/>
    <property type="match status" value="1"/>
</dbReference>
<evidence type="ECO:0000313" key="2">
    <source>
        <dbReference type="Proteomes" id="UP000515124"/>
    </source>
</evidence>
<keyword evidence="2" id="KW-1185">Reference proteome</keyword>
<dbReference type="PANTHER" id="PTHR48145">
    <property type="entry name" value="NUCLEAR ENVELOPE-ASSOCIATED PROTEIN 1"/>
    <property type="match status" value="1"/>
</dbReference>
<evidence type="ECO:0000313" key="3">
    <source>
        <dbReference type="RefSeq" id="XP_021830450.1"/>
    </source>
</evidence>